<feature type="region of interest" description="Disordered" evidence="1">
    <location>
        <begin position="35"/>
        <end position="57"/>
    </location>
</feature>
<dbReference type="EMBL" id="LGRX02008779">
    <property type="protein sequence ID" value="KAK3272815.1"/>
    <property type="molecule type" value="Genomic_DNA"/>
</dbReference>
<feature type="compositionally biased region" description="Basic and acidic residues" evidence="1">
    <location>
        <begin position="167"/>
        <end position="179"/>
    </location>
</feature>
<evidence type="ECO:0000313" key="2">
    <source>
        <dbReference type="EMBL" id="KAK3272815.1"/>
    </source>
</evidence>
<feature type="region of interest" description="Disordered" evidence="1">
    <location>
        <begin position="159"/>
        <end position="188"/>
    </location>
</feature>
<organism evidence="2 3">
    <name type="scientific">Cymbomonas tetramitiformis</name>
    <dbReference type="NCBI Taxonomy" id="36881"/>
    <lineage>
        <taxon>Eukaryota</taxon>
        <taxon>Viridiplantae</taxon>
        <taxon>Chlorophyta</taxon>
        <taxon>Pyramimonadophyceae</taxon>
        <taxon>Pyramimonadales</taxon>
        <taxon>Pyramimonadaceae</taxon>
        <taxon>Cymbomonas</taxon>
    </lineage>
</organism>
<dbReference type="AlphaFoldDB" id="A0AAE0G713"/>
<gene>
    <name evidence="2" type="ORF">CYMTET_18907</name>
</gene>
<protein>
    <submittedName>
        <fullName evidence="2">Uncharacterized protein</fullName>
    </submittedName>
</protein>
<feature type="compositionally biased region" description="Polar residues" evidence="1">
    <location>
        <begin position="35"/>
        <end position="49"/>
    </location>
</feature>
<evidence type="ECO:0000313" key="3">
    <source>
        <dbReference type="Proteomes" id="UP001190700"/>
    </source>
</evidence>
<name>A0AAE0G713_9CHLO</name>
<sequence>MPDQVYWSNGRGPANHGQSCQVQQAMYCGSTAAPSSNRIKVQPASSTAPWATGCEGKEEKVSKRAQVKTTGTTVPESQDCQAWGVISQQSNIQNNTEVMKKKGNGMHCPVVTSDTPFARGDNYENEKFTSVPDKRKITVEKKEVSGKIGAVAHPKSVYTESYNSSIDTRKPTCDLRMGSEKLPPGIDE</sequence>
<accession>A0AAE0G713</accession>
<evidence type="ECO:0000256" key="1">
    <source>
        <dbReference type="SAM" id="MobiDB-lite"/>
    </source>
</evidence>
<dbReference type="Proteomes" id="UP001190700">
    <property type="component" value="Unassembled WGS sequence"/>
</dbReference>
<keyword evidence="3" id="KW-1185">Reference proteome</keyword>
<reference evidence="2 3" key="1">
    <citation type="journal article" date="2015" name="Genome Biol. Evol.">
        <title>Comparative Genomics of a Bacterivorous Green Alga Reveals Evolutionary Causalities and Consequences of Phago-Mixotrophic Mode of Nutrition.</title>
        <authorList>
            <person name="Burns J.A."/>
            <person name="Paasch A."/>
            <person name="Narechania A."/>
            <person name="Kim E."/>
        </authorList>
    </citation>
    <scope>NUCLEOTIDE SEQUENCE [LARGE SCALE GENOMIC DNA]</scope>
    <source>
        <strain evidence="2 3">PLY_AMNH</strain>
    </source>
</reference>
<proteinExistence type="predicted"/>
<comment type="caution">
    <text evidence="2">The sequence shown here is derived from an EMBL/GenBank/DDBJ whole genome shotgun (WGS) entry which is preliminary data.</text>
</comment>